<keyword evidence="1" id="KW-0812">Transmembrane</keyword>
<keyword evidence="3" id="KW-1185">Reference proteome</keyword>
<accession>A0ABT0BT79</accession>
<gene>
    <name evidence="2" type="ORF">MTR66_15630</name>
</gene>
<evidence type="ECO:0008006" key="4">
    <source>
        <dbReference type="Google" id="ProtNLM"/>
    </source>
</evidence>
<dbReference type="Proteomes" id="UP001202281">
    <property type="component" value="Unassembled WGS sequence"/>
</dbReference>
<proteinExistence type="predicted"/>
<evidence type="ECO:0000256" key="1">
    <source>
        <dbReference type="SAM" id="Phobius"/>
    </source>
</evidence>
<keyword evidence="1" id="KW-0472">Membrane</keyword>
<organism evidence="2 3">
    <name type="scientific">Novosphingobium beihaiensis</name>
    <dbReference type="NCBI Taxonomy" id="2930389"/>
    <lineage>
        <taxon>Bacteria</taxon>
        <taxon>Pseudomonadati</taxon>
        <taxon>Pseudomonadota</taxon>
        <taxon>Alphaproteobacteria</taxon>
        <taxon>Sphingomonadales</taxon>
        <taxon>Sphingomonadaceae</taxon>
        <taxon>Novosphingobium</taxon>
    </lineage>
</organism>
<dbReference type="EMBL" id="JALHLG010000028">
    <property type="protein sequence ID" value="MCJ2188244.1"/>
    <property type="molecule type" value="Genomic_DNA"/>
</dbReference>
<evidence type="ECO:0000313" key="2">
    <source>
        <dbReference type="EMBL" id="MCJ2188244.1"/>
    </source>
</evidence>
<reference evidence="2 3" key="1">
    <citation type="submission" date="2022-04" db="EMBL/GenBank/DDBJ databases">
        <title>Identification of a novel bacterium isolated from mangrove sediments.</title>
        <authorList>
            <person name="Pan X."/>
        </authorList>
    </citation>
    <scope>NUCLEOTIDE SEQUENCE [LARGE SCALE GENOMIC DNA]</scope>
    <source>
        <strain evidence="2 3">B2638</strain>
    </source>
</reference>
<keyword evidence="1" id="KW-1133">Transmembrane helix</keyword>
<protein>
    <recommendedName>
        <fullName evidence="4">LPXTG cell wall anchor domain-containing protein</fullName>
    </recommendedName>
</protein>
<sequence>MSYGDGGNSDLAKHVGCIALGLLGSAFVIMMLFGAVAGDCAPNADGTGCENDGSINFLMFPGSLILLIGIGIFAAWRVTKDRD</sequence>
<name>A0ABT0BT79_9SPHN</name>
<dbReference type="RefSeq" id="WP_243922718.1">
    <property type="nucleotide sequence ID" value="NZ_JALHLG010000028.1"/>
</dbReference>
<feature type="transmembrane region" description="Helical" evidence="1">
    <location>
        <begin position="57"/>
        <end position="76"/>
    </location>
</feature>
<feature type="transmembrane region" description="Helical" evidence="1">
    <location>
        <begin position="12"/>
        <end position="37"/>
    </location>
</feature>
<evidence type="ECO:0000313" key="3">
    <source>
        <dbReference type="Proteomes" id="UP001202281"/>
    </source>
</evidence>
<comment type="caution">
    <text evidence="2">The sequence shown here is derived from an EMBL/GenBank/DDBJ whole genome shotgun (WGS) entry which is preliminary data.</text>
</comment>